<gene>
    <name evidence="1" type="ORF">SH601_08385</name>
</gene>
<protein>
    <submittedName>
        <fullName evidence="1">YqhG family protein</fullName>
    </submittedName>
</protein>
<evidence type="ECO:0000313" key="1">
    <source>
        <dbReference type="EMBL" id="MDX8046005.1"/>
    </source>
</evidence>
<sequence length="259" mass="30651">MISNLHDFLYEYFSIHECDVILENETEMTIRLTRELDQVLMNRPFYWHYMDKIGRNGEPMSLFLDTSTAKKDNKKEWIHYGSPRLQQIFHHIKQSARFTMLYEQTTGNDKTALHPWLVANIVVHYHGKQKKEAIHSIGLHLINGMMKSNMMNEIDRLPLESKMSDYSFTISPLIKPLSGFYRIFMYIEQLISSESKEWVKDAMTALNEELSLLDHFFKQQEGNQEIFAKEKEQLTERLEPRIDIEVVNAGIFYLTENFS</sequence>
<evidence type="ECO:0000313" key="2">
    <source>
        <dbReference type="Proteomes" id="UP001277972"/>
    </source>
</evidence>
<name>A0ACC6M4X5_9BACI</name>
<reference evidence="1" key="1">
    <citation type="submission" date="2023-11" db="EMBL/GenBank/DDBJ databases">
        <title>Gracilibacillus pellucida a moderately halophilic bacterium isolated from saline soil in Xinjiang province.</title>
        <authorList>
            <person name="Zhang Z."/>
            <person name="Tan F."/>
            <person name="Wang Y."/>
            <person name="Xia M."/>
        </authorList>
    </citation>
    <scope>NUCLEOTIDE SEQUENCE</scope>
    <source>
        <strain evidence="1">S3-1-1</strain>
    </source>
</reference>
<proteinExistence type="predicted"/>
<accession>A0ACC6M4X5</accession>
<comment type="caution">
    <text evidence="1">The sequence shown here is derived from an EMBL/GenBank/DDBJ whole genome shotgun (WGS) entry which is preliminary data.</text>
</comment>
<dbReference type="EMBL" id="JAWZSR010000004">
    <property type="protein sequence ID" value="MDX8046005.1"/>
    <property type="molecule type" value="Genomic_DNA"/>
</dbReference>
<dbReference type="Proteomes" id="UP001277972">
    <property type="component" value="Unassembled WGS sequence"/>
</dbReference>
<keyword evidence="2" id="KW-1185">Reference proteome</keyword>
<organism evidence="1 2">
    <name type="scientific">Gracilibacillus pellucidus</name>
    <dbReference type="NCBI Taxonomy" id="3095368"/>
    <lineage>
        <taxon>Bacteria</taxon>
        <taxon>Bacillati</taxon>
        <taxon>Bacillota</taxon>
        <taxon>Bacilli</taxon>
        <taxon>Bacillales</taxon>
        <taxon>Bacillaceae</taxon>
        <taxon>Gracilibacillus</taxon>
    </lineage>
</organism>